<dbReference type="GO" id="GO:0016491">
    <property type="term" value="F:oxidoreductase activity"/>
    <property type="evidence" value="ECO:0007669"/>
    <property type="project" value="UniProtKB-KW"/>
</dbReference>
<reference evidence="3 4" key="1">
    <citation type="submission" date="2020-07" db="EMBL/GenBank/DDBJ databases">
        <title>Sequencing the genomes of 1000 actinobacteria strains.</title>
        <authorList>
            <person name="Klenk H.-P."/>
        </authorList>
    </citation>
    <scope>NUCLEOTIDE SEQUENCE [LARGE SCALE GENOMIC DNA]</scope>
    <source>
        <strain evidence="3 4">DSM 42178</strain>
    </source>
</reference>
<proteinExistence type="inferred from homology"/>
<dbReference type="InterPro" id="IPR036291">
    <property type="entry name" value="NAD(P)-bd_dom_sf"/>
</dbReference>
<protein>
    <submittedName>
        <fullName evidence="3">NAD(P)-dependent dehydrogenase (Short-subunit alcohol dehydrogenase family)</fullName>
    </submittedName>
</protein>
<dbReference type="PRINTS" id="PR00081">
    <property type="entry name" value="GDHRDH"/>
</dbReference>
<organism evidence="3 4">
    <name type="scientific">Allostreptomyces psammosilenae</name>
    <dbReference type="NCBI Taxonomy" id="1892865"/>
    <lineage>
        <taxon>Bacteria</taxon>
        <taxon>Bacillati</taxon>
        <taxon>Actinomycetota</taxon>
        <taxon>Actinomycetes</taxon>
        <taxon>Kitasatosporales</taxon>
        <taxon>Streptomycetaceae</taxon>
        <taxon>Allostreptomyces</taxon>
    </lineage>
</organism>
<comment type="similarity">
    <text evidence="2">Belongs to the short-chain dehydrogenases/reductases (SDR) family.</text>
</comment>
<dbReference type="Gene3D" id="3.40.50.720">
    <property type="entry name" value="NAD(P)-binding Rossmann-like Domain"/>
    <property type="match status" value="1"/>
</dbReference>
<dbReference type="PANTHER" id="PTHR43157:SF31">
    <property type="entry name" value="PHOSPHATIDYLINOSITOL-GLYCAN BIOSYNTHESIS CLASS F PROTEIN"/>
    <property type="match status" value="1"/>
</dbReference>
<dbReference type="Proteomes" id="UP000567795">
    <property type="component" value="Unassembled WGS sequence"/>
</dbReference>
<name>A0A852ZR88_9ACTN</name>
<evidence type="ECO:0000313" key="3">
    <source>
        <dbReference type="EMBL" id="NYI04913.1"/>
    </source>
</evidence>
<gene>
    <name evidence="3" type="ORF">FHU37_001856</name>
</gene>
<evidence type="ECO:0000256" key="1">
    <source>
        <dbReference type="ARBA" id="ARBA00023002"/>
    </source>
</evidence>
<dbReference type="AlphaFoldDB" id="A0A852ZR88"/>
<keyword evidence="1" id="KW-0560">Oxidoreductase</keyword>
<sequence>MPTTDQIALVTGATSGLGREVAKALAAQGLHVLAHGRNARRTEALVEELVRAGGSAQPYVADLASLAQVRDLAERVSADHPALHVLVNNAGVGGGPPPRRTRELSEDGHEMRWAVNYLAPALLTRLLLPALTAAAPSRVVNVTSTGQAEVDFDDTSMERGYDGAEAYFRSKFALAAFTFDLADQLKGSGVTVNCLHPATFMDTFQVREAGFAPWNTVEAGVPPVLNLAVDKTGGEVTGQYFDGMRKKKAHRKAYKGDVQRRLREVTDRQLAPYTGGRLDGQSSR</sequence>
<accession>A0A852ZR88</accession>
<dbReference type="EMBL" id="JACBZD010000001">
    <property type="protein sequence ID" value="NYI04913.1"/>
    <property type="molecule type" value="Genomic_DNA"/>
</dbReference>
<dbReference type="RefSeq" id="WP_179813744.1">
    <property type="nucleotide sequence ID" value="NZ_JACBZD010000001.1"/>
</dbReference>
<comment type="caution">
    <text evidence="3">The sequence shown here is derived from an EMBL/GenBank/DDBJ whole genome shotgun (WGS) entry which is preliminary data.</text>
</comment>
<dbReference type="SUPFAM" id="SSF51735">
    <property type="entry name" value="NAD(P)-binding Rossmann-fold domains"/>
    <property type="match status" value="1"/>
</dbReference>
<dbReference type="Pfam" id="PF00106">
    <property type="entry name" value="adh_short"/>
    <property type="match status" value="1"/>
</dbReference>
<dbReference type="PRINTS" id="PR00080">
    <property type="entry name" value="SDRFAMILY"/>
</dbReference>
<evidence type="ECO:0000256" key="2">
    <source>
        <dbReference type="RuleBase" id="RU000363"/>
    </source>
</evidence>
<dbReference type="InterPro" id="IPR002347">
    <property type="entry name" value="SDR_fam"/>
</dbReference>
<keyword evidence="4" id="KW-1185">Reference proteome</keyword>
<dbReference type="PANTHER" id="PTHR43157">
    <property type="entry name" value="PHOSPHATIDYLINOSITOL-GLYCAN BIOSYNTHESIS CLASS F PROTEIN-RELATED"/>
    <property type="match status" value="1"/>
</dbReference>
<evidence type="ECO:0000313" key="4">
    <source>
        <dbReference type="Proteomes" id="UP000567795"/>
    </source>
</evidence>